<proteinExistence type="predicted"/>
<gene>
    <name evidence="6" type="ORF">H103_03973</name>
</gene>
<dbReference type="InterPro" id="IPR001138">
    <property type="entry name" value="Zn2Cys6_DnaBD"/>
</dbReference>
<dbReference type="PROSITE" id="PS50048">
    <property type="entry name" value="ZN2_CY6_FUNGAL_2"/>
    <property type="match status" value="1"/>
</dbReference>
<feature type="compositionally biased region" description="Low complexity" evidence="4">
    <location>
        <begin position="530"/>
        <end position="549"/>
    </location>
</feature>
<feature type="compositionally biased region" description="Polar residues" evidence="4">
    <location>
        <begin position="290"/>
        <end position="302"/>
    </location>
</feature>
<evidence type="ECO:0000256" key="1">
    <source>
        <dbReference type="ARBA" id="ARBA00023015"/>
    </source>
</evidence>
<feature type="region of interest" description="Disordered" evidence="4">
    <location>
        <begin position="158"/>
        <end position="362"/>
    </location>
</feature>
<dbReference type="HOGENOM" id="CLU_011074_1_0_1"/>
<dbReference type="GO" id="GO:0008270">
    <property type="term" value="F:zinc ion binding"/>
    <property type="evidence" value="ECO:0007669"/>
    <property type="project" value="InterPro"/>
</dbReference>
<evidence type="ECO:0000256" key="4">
    <source>
        <dbReference type="SAM" id="MobiDB-lite"/>
    </source>
</evidence>
<feature type="compositionally biased region" description="Polar residues" evidence="4">
    <location>
        <begin position="588"/>
        <end position="598"/>
    </location>
</feature>
<reference evidence="6" key="1">
    <citation type="submission" date="2014-02" db="EMBL/GenBank/DDBJ databases">
        <title>The Genome Sequence of Trichophyton rubrum (morphotype fischeri) CBS 288.86.</title>
        <authorList>
            <consortium name="The Broad Institute Genomics Platform"/>
            <person name="Cuomo C.A."/>
            <person name="White T.C."/>
            <person name="Graser Y."/>
            <person name="Martinez-Rossi N."/>
            <person name="Heitman J."/>
            <person name="Young S.K."/>
            <person name="Zeng Q."/>
            <person name="Gargeya S."/>
            <person name="Abouelleil A."/>
            <person name="Alvarado L."/>
            <person name="Chapman S.B."/>
            <person name="Gainer-Dewar J."/>
            <person name="Goldberg J."/>
            <person name="Griggs A."/>
            <person name="Gujja S."/>
            <person name="Hansen M."/>
            <person name="Howarth C."/>
            <person name="Imamovic A."/>
            <person name="Larimer J."/>
            <person name="Martinez D."/>
            <person name="Murphy C."/>
            <person name="Pearson M.D."/>
            <person name="Persinoti G."/>
            <person name="Poon T."/>
            <person name="Priest M."/>
            <person name="Roberts A.D."/>
            <person name="Saif S."/>
            <person name="Shea T.D."/>
            <person name="Sykes S.N."/>
            <person name="Wortman J."/>
            <person name="Nusbaum C."/>
            <person name="Birren B."/>
        </authorList>
    </citation>
    <scope>NUCLEOTIDE SEQUENCE [LARGE SCALE GENOMIC DNA]</scope>
    <source>
        <strain evidence="6">CBS 288.86</strain>
    </source>
</reference>
<feature type="compositionally biased region" description="Polar residues" evidence="4">
    <location>
        <begin position="340"/>
        <end position="351"/>
    </location>
</feature>
<feature type="compositionally biased region" description="Basic residues" evidence="4">
    <location>
        <begin position="200"/>
        <end position="210"/>
    </location>
</feature>
<feature type="region of interest" description="Disordered" evidence="4">
    <location>
        <begin position="1"/>
        <end position="53"/>
    </location>
</feature>
<dbReference type="CDD" id="cd00067">
    <property type="entry name" value="GAL4"/>
    <property type="match status" value="1"/>
</dbReference>
<evidence type="ECO:0000256" key="2">
    <source>
        <dbReference type="ARBA" id="ARBA00023163"/>
    </source>
</evidence>
<sequence>MPQEPRVRMHPSAHVCEVSGSGGPVSESQAYFDEQPQADRPAKNESPSNPSPKHVAFELLLDESSKMRARIPMRVQIYPHDTTDSIVTTVKNFYGIYEGTASGVSFEDQDGNTLIARYENLKNSMTVYVRVIPNHHYPEQHSPPSYYAISPMDNYSRPTLGEPFSMPPPQGNQAINYGQSVSRPTSRAAAGKRSVSPPARGRRSASRQKSSRGGVKSRGSSTHGSFHDDAHMPCSDSDGGHSSVNGSRRPKSEHFGSADISMENILQDGRRKRPKFESSELPLFAPPQVPRTTSASSISPQRRSLAPDASPFARPNQNAFSGYQALSSPQGFGNHEKLHSLQNGSGSNPYATPTVPHHGHRLRNRANSNSAVHYATPVNGHGILPTPDPTIASCISDEDVAMQLIRLGDTSNFSHGRNSTSTVDDAFSGIADAASSTGATTDISDVSGDETDLPTKIRERRASSGSLPALSKKHKTLDEILPSCESSDPASDDIDGEYQNLASQDNIKSEYDDDPSYEAQSSRTKRARKSASAATTAATSAKGTGAKQTSTAKGGRNAKNRSAPASRKGKQAPTSSAKPVPPPILPATAQQGGVNFHNQLAADEEDLSTKPRCQRCRKSKKGCDRQRPCQRCKDAGIGIEGCISEDENNGRKGRYGRHMGVSVKKDPAAIAAKAQEAQDTAAQTPASSTTATVPDKNKKRKR</sequence>
<accession>A0A022W4I9</accession>
<organism evidence="6">
    <name type="scientific">Trichophyton rubrum CBS 288.86</name>
    <dbReference type="NCBI Taxonomy" id="1215330"/>
    <lineage>
        <taxon>Eukaryota</taxon>
        <taxon>Fungi</taxon>
        <taxon>Dikarya</taxon>
        <taxon>Ascomycota</taxon>
        <taxon>Pezizomycotina</taxon>
        <taxon>Eurotiomycetes</taxon>
        <taxon>Eurotiomycetidae</taxon>
        <taxon>Onygenales</taxon>
        <taxon>Arthrodermataceae</taxon>
        <taxon>Trichophyton</taxon>
    </lineage>
</organism>
<feature type="region of interest" description="Disordered" evidence="4">
    <location>
        <begin position="435"/>
        <end position="474"/>
    </location>
</feature>
<keyword evidence="1" id="KW-0805">Transcription regulation</keyword>
<dbReference type="AlphaFoldDB" id="A0A022W4I9"/>
<keyword evidence="3" id="KW-0539">Nucleus</keyword>
<dbReference type="OrthoDB" id="4150467at2759"/>
<dbReference type="SMART" id="SM00066">
    <property type="entry name" value="GAL4"/>
    <property type="match status" value="1"/>
</dbReference>
<feature type="compositionally biased region" description="Low complexity" evidence="4">
    <location>
        <begin position="435"/>
        <end position="445"/>
    </location>
</feature>
<feature type="compositionally biased region" description="Low complexity" evidence="4">
    <location>
        <begin position="211"/>
        <end position="221"/>
    </location>
</feature>
<feature type="compositionally biased region" description="Polar residues" evidence="4">
    <location>
        <begin position="315"/>
        <end position="331"/>
    </location>
</feature>
<feature type="compositionally biased region" description="Basic and acidic residues" evidence="4">
    <location>
        <begin position="453"/>
        <end position="462"/>
    </location>
</feature>
<keyword evidence="2" id="KW-0804">Transcription</keyword>
<feature type="region of interest" description="Disordered" evidence="4">
    <location>
        <begin position="669"/>
        <end position="702"/>
    </location>
</feature>
<feature type="region of interest" description="Disordered" evidence="4">
    <location>
        <begin position="502"/>
        <end position="611"/>
    </location>
</feature>
<dbReference type="EMBL" id="KK207831">
    <property type="protein sequence ID" value="EZF53046.1"/>
    <property type="molecule type" value="Genomic_DNA"/>
</dbReference>
<dbReference type="GO" id="GO:0000981">
    <property type="term" value="F:DNA-binding transcription factor activity, RNA polymerase II-specific"/>
    <property type="evidence" value="ECO:0007669"/>
    <property type="project" value="InterPro"/>
</dbReference>
<protein>
    <recommendedName>
        <fullName evidence="5">Zn(2)-C6 fungal-type domain-containing protein</fullName>
    </recommendedName>
</protein>
<name>A0A022W4I9_TRIRU</name>
<dbReference type="Proteomes" id="UP000023758">
    <property type="component" value="Unassembled WGS sequence"/>
</dbReference>
<feature type="compositionally biased region" description="Polar residues" evidence="4">
    <location>
        <begin position="171"/>
        <end position="185"/>
    </location>
</feature>
<evidence type="ECO:0000259" key="5">
    <source>
        <dbReference type="PROSITE" id="PS50048"/>
    </source>
</evidence>
<feature type="compositionally biased region" description="Low complexity" evidence="4">
    <location>
        <begin position="669"/>
        <end position="694"/>
    </location>
</feature>
<feature type="domain" description="Zn(2)-C6 fungal-type" evidence="5">
    <location>
        <begin position="612"/>
        <end position="644"/>
    </location>
</feature>
<evidence type="ECO:0000256" key="3">
    <source>
        <dbReference type="ARBA" id="ARBA00023242"/>
    </source>
</evidence>
<evidence type="ECO:0000313" key="6">
    <source>
        <dbReference type="EMBL" id="EZF53046.1"/>
    </source>
</evidence>